<dbReference type="SUPFAM" id="SSF53448">
    <property type="entry name" value="Nucleotide-diphospho-sugar transferases"/>
    <property type="match status" value="1"/>
</dbReference>
<dbReference type="EMBL" id="AP026867">
    <property type="protein sequence ID" value="BDS11425.1"/>
    <property type="molecule type" value="Genomic_DNA"/>
</dbReference>
<keyword evidence="3" id="KW-1185">Reference proteome</keyword>
<protein>
    <submittedName>
        <fullName evidence="2">Glycosyltransferase</fullName>
    </submittedName>
</protein>
<dbReference type="Proteomes" id="UP001060919">
    <property type="component" value="Chromosome"/>
</dbReference>
<dbReference type="KEGG" id="aup:AsAng_0021390"/>
<dbReference type="AlphaFoldDB" id="A0A916DSX0"/>
<dbReference type="Pfam" id="PF00535">
    <property type="entry name" value="Glycos_transf_2"/>
    <property type="match status" value="1"/>
</dbReference>
<evidence type="ECO:0000313" key="2">
    <source>
        <dbReference type="EMBL" id="BDS11425.1"/>
    </source>
</evidence>
<evidence type="ECO:0000313" key="3">
    <source>
        <dbReference type="Proteomes" id="UP001060919"/>
    </source>
</evidence>
<dbReference type="InterPro" id="IPR001173">
    <property type="entry name" value="Glyco_trans_2-like"/>
</dbReference>
<gene>
    <name evidence="2" type="ORF">AsAng_0021390</name>
</gene>
<evidence type="ECO:0000259" key="1">
    <source>
        <dbReference type="Pfam" id="PF00535"/>
    </source>
</evidence>
<sequence>MKISGFTMVRNAEKYYFPIKESIESILPIVDEFIVALGNNDPDDNTRTIIESIDSDKVIIIDRVWSEQEFMDGKIFASETNFALSQCTGDWCFYLQADEVVHENDLAPIVNYCKQYLKNPDVDGFLFNYHHFFGDYKHYLPVHGWYKNEIRIVRNHAHIYSYKDAQSFRKMENKKLNVIEIEPYIYHYGWVRPPELMQSKKKEQDSMHHGIAKTKQAYQLKSDEFDYGPLGKIPLFKGKHPAIMAAFIANIHWQNKLNYSKKGNLERPQLKHEKIKYKLLTFFENLLNGGKDFFGYSNWVILTKKDN</sequence>
<accession>A0A916DSX0</accession>
<dbReference type="InterPro" id="IPR029044">
    <property type="entry name" value="Nucleotide-diphossugar_trans"/>
</dbReference>
<feature type="domain" description="Glycosyltransferase 2-like" evidence="1">
    <location>
        <begin position="19"/>
        <end position="159"/>
    </location>
</feature>
<reference evidence="2" key="1">
    <citation type="submission" date="2022-09" db="EMBL/GenBank/DDBJ databases">
        <title>Aureispira anguillicida sp. nov., isolated from Leptocephalus of Japanese eel Anguilla japonica.</title>
        <authorList>
            <person name="Yuasa K."/>
            <person name="Mekata T."/>
            <person name="Ikunari K."/>
        </authorList>
    </citation>
    <scope>NUCLEOTIDE SEQUENCE</scope>
    <source>
        <strain evidence="2">EL160426</strain>
    </source>
</reference>
<name>A0A916DSX0_9BACT</name>
<proteinExistence type="predicted"/>
<dbReference type="RefSeq" id="WP_264792607.1">
    <property type="nucleotide sequence ID" value="NZ_AP026867.1"/>
</dbReference>
<dbReference type="Gene3D" id="3.90.550.10">
    <property type="entry name" value="Spore Coat Polysaccharide Biosynthesis Protein SpsA, Chain A"/>
    <property type="match status" value="1"/>
</dbReference>
<organism evidence="2 3">
    <name type="scientific">Aureispira anguillae</name>
    <dbReference type="NCBI Taxonomy" id="2864201"/>
    <lineage>
        <taxon>Bacteria</taxon>
        <taxon>Pseudomonadati</taxon>
        <taxon>Bacteroidota</taxon>
        <taxon>Saprospiria</taxon>
        <taxon>Saprospirales</taxon>
        <taxon>Saprospiraceae</taxon>
        <taxon>Aureispira</taxon>
    </lineage>
</organism>